<evidence type="ECO:0000256" key="6">
    <source>
        <dbReference type="ARBA" id="ARBA00023014"/>
    </source>
</evidence>
<dbReference type="InterPro" id="IPR036136">
    <property type="entry name" value="Nit/Sulf_reduc_fer-like_dom_sf"/>
</dbReference>
<dbReference type="PANTHER" id="PTHR32439:SF9">
    <property type="entry name" value="BLR3264 PROTEIN"/>
    <property type="match status" value="1"/>
</dbReference>
<organism evidence="8 9">
    <name type="scientific">Comamonas resistens</name>
    <dbReference type="NCBI Taxonomy" id="3046670"/>
    <lineage>
        <taxon>Bacteria</taxon>
        <taxon>Pseudomonadati</taxon>
        <taxon>Pseudomonadota</taxon>
        <taxon>Betaproteobacteria</taxon>
        <taxon>Burkholderiales</taxon>
        <taxon>Comamonadaceae</taxon>
        <taxon>Comamonas</taxon>
    </lineage>
</organism>
<keyword evidence="3" id="KW-0479">Metal-binding</keyword>
<dbReference type="Gene3D" id="3.30.413.10">
    <property type="entry name" value="Sulfite Reductase Hemoprotein, domain 1"/>
    <property type="match status" value="2"/>
</dbReference>
<keyword evidence="6" id="KW-0411">Iron-sulfur</keyword>
<keyword evidence="2" id="KW-0349">Heme</keyword>
<dbReference type="Gene3D" id="3.90.480.10">
    <property type="entry name" value="Sulfite Reductase Hemoprotein,Domain 2"/>
    <property type="match status" value="1"/>
</dbReference>
<dbReference type="Pfam" id="PF03460">
    <property type="entry name" value="NIR_SIR_ferr"/>
    <property type="match status" value="1"/>
</dbReference>
<keyword evidence="5" id="KW-0408">Iron</keyword>
<evidence type="ECO:0000256" key="1">
    <source>
        <dbReference type="ARBA" id="ARBA00022485"/>
    </source>
</evidence>
<dbReference type="SUPFAM" id="SSF56014">
    <property type="entry name" value="Nitrite and sulphite reductase 4Fe-4S domain-like"/>
    <property type="match status" value="1"/>
</dbReference>
<evidence type="ECO:0000313" key="9">
    <source>
        <dbReference type="Proteomes" id="UP001240697"/>
    </source>
</evidence>
<protein>
    <submittedName>
        <fullName evidence="8">Nitrite reductase</fullName>
    </submittedName>
</protein>
<evidence type="ECO:0000259" key="7">
    <source>
        <dbReference type="Pfam" id="PF03460"/>
    </source>
</evidence>
<evidence type="ECO:0000256" key="4">
    <source>
        <dbReference type="ARBA" id="ARBA00023002"/>
    </source>
</evidence>
<dbReference type="SUPFAM" id="SSF55124">
    <property type="entry name" value="Nitrite/Sulfite reductase N-terminal domain-like"/>
    <property type="match status" value="2"/>
</dbReference>
<name>A0ABY8SWS4_9BURK</name>
<dbReference type="EMBL" id="CP125947">
    <property type="protein sequence ID" value="WHS67081.1"/>
    <property type="molecule type" value="Genomic_DNA"/>
</dbReference>
<dbReference type="InterPro" id="IPR005117">
    <property type="entry name" value="NiRdtase/SiRdtase_haem-b_fer"/>
</dbReference>
<keyword evidence="4" id="KW-0560">Oxidoreductase</keyword>
<keyword evidence="9" id="KW-1185">Reference proteome</keyword>
<proteinExistence type="predicted"/>
<gene>
    <name evidence="8" type="ORF">QMY55_08180</name>
</gene>
<dbReference type="InterPro" id="IPR045854">
    <property type="entry name" value="NO2/SO3_Rdtase_4Fe4S_sf"/>
</dbReference>
<feature type="domain" description="Nitrite/Sulfite reductase ferredoxin-like" evidence="7">
    <location>
        <begin position="19"/>
        <end position="80"/>
    </location>
</feature>
<sequence>MADSVKVQGWCPTAWRPMQAQDGWIVRIRPHCASISAAQWRILSGLALSHAHPQLELTRLGNVQLRGVEDAQLTALRSGLIDAGLVPANVDADLAPAVHCSPFYQVRDRTHELADLLSAAVAQHLSPRALQQQGMTALPSKFGLLVDDPAQSLRGISADLRLWVQPDQAGLGYALSLGDSSKRYGYTSAAEAIDAALQVAIWFARQRMSAAGAAPTRLHQLLKTQQPELSVLKTAPQYAAAPGAEAFARPVKPGLHGHDWVIGAPLGRIDAPAMQQLAGCLPAKTEIRVTPWRSLLLPGSELEAAPLSTAHWMTDAADARNRVSACTGSPGCTQALIPAQTLALQLAPHTREGTEMHISGCPKLCALPGDATAVVFASTGNTGQLLLNAGPPGRLASPTIQIPCEALPSEPAGIQKLIHELSI</sequence>
<dbReference type="RefSeq" id="WP_283488128.1">
    <property type="nucleotide sequence ID" value="NZ_CP125947.1"/>
</dbReference>
<accession>A0ABY8SWS4</accession>
<evidence type="ECO:0000256" key="5">
    <source>
        <dbReference type="ARBA" id="ARBA00023004"/>
    </source>
</evidence>
<dbReference type="InterPro" id="IPR051329">
    <property type="entry name" value="NIR_SIR_4Fe-4S"/>
</dbReference>
<evidence type="ECO:0000256" key="3">
    <source>
        <dbReference type="ARBA" id="ARBA00022723"/>
    </source>
</evidence>
<keyword evidence="1" id="KW-0004">4Fe-4S</keyword>
<reference evidence="8 9" key="1">
    <citation type="submission" date="2023-05" db="EMBL/GenBank/DDBJ databases">
        <authorList>
            <person name="Yin Y."/>
            <person name="Lu Z."/>
        </authorList>
    </citation>
    <scope>NUCLEOTIDE SEQUENCE [LARGE SCALE GENOMIC DNA]</scope>
    <source>
        <strain evidence="8 9">ZM22</strain>
    </source>
</reference>
<dbReference type="PANTHER" id="PTHR32439">
    <property type="entry name" value="FERREDOXIN--NITRITE REDUCTASE, CHLOROPLASTIC"/>
    <property type="match status" value="1"/>
</dbReference>
<evidence type="ECO:0000256" key="2">
    <source>
        <dbReference type="ARBA" id="ARBA00022617"/>
    </source>
</evidence>
<evidence type="ECO:0000313" key="8">
    <source>
        <dbReference type="EMBL" id="WHS67081.1"/>
    </source>
</evidence>
<dbReference type="Proteomes" id="UP001240697">
    <property type="component" value="Chromosome"/>
</dbReference>